<protein>
    <recommendedName>
        <fullName evidence="2">Chitin synthase chs-1/2 N-terminal putative transporter domain-containing protein</fullName>
    </recommendedName>
</protein>
<accession>A0AAN8FH07</accession>
<reference evidence="3 4" key="1">
    <citation type="submission" date="2019-10" db="EMBL/GenBank/DDBJ databases">
        <title>Assembly and Annotation for the nematode Trichostrongylus colubriformis.</title>
        <authorList>
            <person name="Martin J."/>
        </authorList>
    </citation>
    <scope>NUCLEOTIDE SEQUENCE [LARGE SCALE GENOMIC DNA]</scope>
    <source>
        <strain evidence="3">G859</strain>
        <tissue evidence="3">Whole worm</tissue>
    </source>
</reference>
<keyword evidence="1" id="KW-0812">Transmembrane</keyword>
<dbReference type="Proteomes" id="UP001331761">
    <property type="component" value="Unassembled WGS sequence"/>
</dbReference>
<dbReference type="AlphaFoldDB" id="A0AAN8FH07"/>
<dbReference type="InterPro" id="IPR055120">
    <property type="entry name" value="Chs-1/2_IV_N"/>
</dbReference>
<gene>
    <name evidence="3" type="ORF">GCK32_006064</name>
</gene>
<comment type="caution">
    <text evidence="3">The sequence shown here is derived from an EMBL/GenBank/DDBJ whole genome shotgun (WGS) entry which is preliminary data.</text>
</comment>
<feature type="transmembrane region" description="Helical" evidence="1">
    <location>
        <begin position="138"/>
        <end position="158"/>
    </location>
</feature>
<feature type="transmembrane region" description="Helical" evidence="1">
    <location>
        <begin position="283"/>
        <end position="301"/>
    </location>
</feature>
<evidence type="ECO:0000313" key="3">
    <source>
        <dbReference type="EMBL" id="KAK5977000.1"/>
    </source>
</evidence>
<keyword evidence="4" id="KW-1185">Reference proteome</keyword>
<feature type="transmembrane region" description="Helical" evidence="1">
    <location>
        <begin position="352"/>
        <end position="375"/>
    </location>
</feature>
<feature type="domain" description="Chitin synthase chs-1/2 N-terminal putative transporter" evidence="2">
    <location>
        <begin position="37"/>
        <end position="386"/>
    </location>
</feature>
<sequence length="408" mass="46397">MYSRTQTSSVMTANDDDYRWNVFRSHKRATTEKPSLTPWMITSLQATKLLLFLVCNTFLTFGAAISKIYILILATNIWDRKYHSDPYARRCSRIPVQRTPRGVAAMYLALLFIQAVPDVVAIIRSLMRFYGGDKAGRVRIVFVILESLRAFGLSLLIFTVFPQLDLYRCLCLCACFPIITALQQLLCTISQTFKPGRSFGTRMFLSTTTLPHLVLFLALFSATYLWNVMETPFHGVWVLPVGLFAISIGFWESWVSEKHNGTTFHELYQVKYGLRKLNISTRMMIAVIRIIIVLAVMIYAAKGRVKAYLFFNVLTSYSFGFRQTRLLLLAFGLILLNFSLRGCARFLAAIGMRAFSVCHPMTIVPAVGYAIIAFICNQRICGIANVSVIYVVCYYQTSINQPKWKAQP</sequence>
<name>A0AAN8FH07_TRICO</name>
<proteinExistence type="predicted"/>
<feature type="transmembrane region" description="Helical" evidence="1">
    <location>
        <begin position="49"/>
        <end position="72"/>
    </location>
</feature>
<evidence type="ECO:0000256" key="1">
    <source>
        <dbReference type="SAM" id="Phobius"/>
    </source>
</evidence>
<feature type="transmembrane region" description="Helical" evidence="1">
    <location>
        <begin position="321"/>
        <end position="340"/>
    </location>
</feature>
<keyword evidence="1" id="KW-0472">Membrane</keyword>
<feature type="transmembrane region" description="Helical" evidence="1">
    <location>
        <begin position="232"/>
        <end position="251"/>
    </location>
</feature>
<keyword evidence="1" id="KW-1133">Transmembrane helix</keyword>
<organism evidence="3 4">
    <name type="scientific">Trichostrongylus colubriformis</name>
    <name type="common">Black scour worm</name>
    <dbReference type="NCBI Taxonomy" id="6319"/>
    <lineage>
        <taxon>Eukaryota</taxon>
        <taxon>Metazoa</taxon>
        <taxon>Ecdysozoa</taxon>
        <taxon>Nematoda</taxon>
        <taxon>Chromadorea</taxon>
        <taxon>Rhabditida</taxon>
        <taxon>Rhabditina</taxon>
        <taxon>Rhabditomorpha</taxon>
        <taxon>Strongyloidea</taxon>
        <taxon>Trichostrongylidae</taxon>
        <taxon>Trichostrongylus</taxon>
    </lineage>
</organism>
<evidence type="ECO:0000259" key="2">
    <source>
        <dbReference type="Pfam" id="PF23000"/>
    </source>
</evidence>
<feature type="transmembrane region" description="Helical" evidence="1">
    <location>
        <begin position="104"/>
        <end position="126"/>
    </location>
</feature>
<evidence type="ECO:0000313" key="4">
    <source>
        <dbReference type="Proteomes" id="UP001331761"/>
    </source>
</evidence>
<feature type="transmembrane region" description="Helical" evidence="1">
    <location>
        <begin position="203"/>
        <end position="226"/>
    </location>
</feature>
<dbReference type="Pfam" id="PF23000">
    <property type="entry name" value="ChitinSynthase_IV_N"/>
    <property type="match status" value="1"/>
</dbReference>
<dbReference type="EMBL" id="WIXE01011149">
    <property type="protein sequence ID" value="KAK5977000.1"/>
    <property type="molecule type" value="Genomic_DNA"/>
</dbReference>